<sequence length="305" mass="32941">MNAREGRAMADGQTPPGARPGRPPGRDLRPVTGGRFATHDLELRDGVVVKRYRSWERQEPLREWEALTVLAAHAPGLAPAPVAAALDTVPPSVTMTRLPGIPLRGERTTDEQVGALADALGRLRAAVPAAVLASMRPAVWTPATAVAKARTWAAGQRPGPADDPVARKAHARGTAWLAGPDPDELLVDPFPPVLGQGDGNRANYLWDAHDRRIRLLDWEDSGSSDGAFELGDLLEHVSRLEGDLDAARLLDRLGLTRAERARVLGFRRLIAFTWFLLLGPEGPFAARNPAGSWERQAGRVLELLG</sequence>
<keyword evidence="3" id="KW-0808">Transferase</keyword>
<keyword evidence="4" id="KW-1185">Reference proteome</keyword>
<evidence type="ECO:0000259" key="2">
    <source>
        <dbReference type="Pfam" id="PF01636"/>
    </source>
</evidence>
<protein>
    <submittedName>
        <fullName evidence="3">Aminoglycoside phosphotransferase family protein</fullName>
    </submittedName>
</protein>
<dbReference type="Pfam" id="PF01636">
    <property type="entry name" value="APH"/>
    <property type="match status" value="1"/>
</dbReference>
<reference evidence="3 4" key="1">
    <citation type="submission" date="2019-03" db="EMBL/GenBank/DDBJ databases">
        <title>Draft genome sequences of novel Actinobacteria.</title>
        <authorList>
            <person name="Sahin N."/>
            <person name="Ay H."/>
            <person name="Saygin H."/>
        </authorList>
    </citation>
    <scope>NUCLEOTIDE SEQUENCE [LARGE SCALE GENOMIC DNA]</scope>
    <source>
        <strain evidence="3 4">KC310</strain>
    </source>
</reference>
<dbReference type="Proteomes" id="UP000295258">
    <property type="component" value="Unassembled WGS sequence"/>
</dbReference>
<dbReference type="EMBL" id="SMKO01000061">
    <property type="protein sequence ID" value="TDD02759.1"/>
    <property type="molecule type" value="Genomic_DNA"/>
</dbReference>
<dbReference type="RefSeq" id="WP_132597237.1">
    <property type="nucleotide sequence ID" value="NZ_SMKO01000061.1"/>
</dbReference>
<name>A0A4R4VBI0_9ACTN</name>
<organism evidence="3 4">
    <name type="scientific">Nonomuraea deserti</name>
    <dbReference type="NCBI Taxonomy" id="1848322"/>
    <lineage>
        <taxon>Bacteria</taxon>
        <taxon>Bacillati</taxon>
        <taxon>Actinomycetota</taxon>
        <taxon>Actinomycetes</taxon>
        <taxon>Streptosporangiales</taxon>
        <taxon>Streptosporangiaceae</taxon>
        <taxon>Nonomuraea</taxon>
    </lineage>
</organism>
<comment type="caution">
    <text evidence="3">The sequence shown here is derived from an EMBL/GenBank/DDBJ whole genome shotgun (WGS) entry which is preliminary data.</text>
</comment>
<feature type="domain" description="Aminoglycoside phosphotransferase" evidence="2">
    <location>
        <begin position="46"/>
        <end position="261"/>
    </location>
</feature>
<dbReference type="SUPFAM" id="SSF56112">
    <property type="entry name" value="Protein kinase-like (PK-like)"/>
    <property type="match status" value="1"/>
</dbReference>
<evidence type="ECO:0000313" key="4">
    <source>
        <dbReference type="Proteomes" id="UP000295258"/>
    </source>
</evidence>
<evidence type="ECO:0000256" key="1">
    <source>
        <dbReference type="SAM" id="MobiDB-lite"/>
    </source>
</evidence>
<feature type="region of interest" description="Disordered" evidence="1">
    <location>
        <begin position="1"/>
        <end position="31"/>
    </location>
</feature>
<dbReference type="InterPro" id="IPR002575">
    <property type="entry name" value="Aminoglycoside_PTrfase"/>
</dbReference>
<dbReference type="Gene3D" id="3.90.1200.10">
    <property type="match status" value="1"/>
</dbReference>
<dbReference type="AlphaFoldDB" id="A0A4R4VBI0"/>
<dbReference type="InterPro" id="IPR011009">
    <property type="entry name" value="Kinase-like_dom_sf"/>
</dbReference>
<proteinExistence type="predicted"/>
<accession>A0A4R4VBI0</accession>
<gene>
    <name evidence="3" type="ORF">E1292_22710</name>
</gene>
<dbReference type="GO" id="GO:0016740">
    <property type="term" value="F:transferase activity"/>
    <property type="evidence" value="ECO:0007669"/>
    <property type="project" value="UniProtKB-KW"/>
</dbReference>
<evidence type="ECO:0000313" key="3">
    <source>
        <dbReference type="EMBL" id="TDD02759.1"/>
    </source>
</evidence>